<protein>
    <recommendedName>
        <fullName evidence="4">tRNA (uracil(54)-C(5))-methyltransferase</fullName>
        <ecNumber evidence="4">2.1.1.35</ecNumber>
    </recommendedName>
</protein>
<gene>
    <name evidence="8" type="primary">TRMT2A_1</name>
    <name evidence="8" type="ORF">g.124502</name>
</gene>
<dbReference type="PANTHER" id="PTHR45904:SF2">
    <property type="entry name" value="TRNA (URACIL-5-)-METHYLTRANSFERASE HOMOLOG A"/>
    <property type="match status" value="1"/>
</dbReference>
<dbReference type="PANTHER" id="PTHR45904">
    <property type="entry name" value="TRNA (URACIL-5-)-METHYLTRANSFERASE"/>
    <property type="match status" value="1"/>
</dbReference>
<dbReference type="PROSITE" id="PS01230">
    <property type="entry name" value="TRMA_1"/>
    <property type="match status" value="1"/>
</dbReference>
<keyword evidence="1 6" id="KW-0489">Methyltransferase</keyword>
<evidence type="ECO:0000313" key="8">
    <source>
        <dbReference type="EMBL" id="MBY74067.1"/>
    </source>
</evidence>
<evidence type="ECO:0000256" key="1">
    <source>
        <dbReference type="ARBA" id="ARBA00022603"/>
    </source>
</evidence>
<dbReference type="Gene3D" id="3.40.50.150">
    <property type="entry name" value="Vaccinia Virus protein VP39"/>
    <property type="match status" value="1"/>
</dbReference>
<dbReference type="SUPFAM" id="SSF53335">
    <property type="entry name" value="S-adenosyl-L-methionine-dependent methyltransferases"/>
    <property type="match status" value="1"/>
</dbReference>
<proteinExistence type="inferred from homology"/>
<dbReference type="GO" id="GO:0032259">
    <property type="term" value="P:methylation"/>
    <property type="evidence" value="ECO:0007669"/>
    <property type="project" value="UniProtKB-KW"/>
</dbReference>
<dbReference type="EMBL" id="GGMS01004864">
    <property type="protein sequence ID" value="MBY74067.1"/>
    <property type="molecule type" value="Transcribed_RNA"/>
</dbReference>
<keyword evidence="2 6" id="KW-0808">Transferase</keyword>
<dbReference type="GO" id="GO:0030697">
    <property type="term" value="F:tRNA (uracil(54)-C5)-methyltransferase activity, S-adenosyl methionine-dependent"/>
    <property type="evidence" value="ECO:0007669"/>
    <property type="project" value="UniProtKB-EC"/>
</dbReference>
<comment type="similarity">
    <text evidence="6">Belongs to the class I-like SAM-binding methyltransferase superfamily. RNA M5U methyltransferase family.</text>
</comment>
<feature type="binding site" evidence="6">
    <location>
        <position position="147"/>
    </location>
    <ligand>
        <name>S-adenosyl-L-methionine</name>
        <dbReference type="ChEBI" id="CHEBI:59789"/>
    </ligand>
</feature>
<dbReference type="GO" id="GO:0006396">
    <property type="term" value="P:RNA processing"/>
    <property type="evidence" value="ECO:0007669"/>
    <property type="project" value="InterPro"/>
</dbReference>
<dbReference type="PROSITE" id="PS51687">
    <property type="entry name" value="SAM_MT_RNA_M5U"/>
    <property type="match status" value="1"/>
</dbReference>
<feature type="binding site" evidence="6">
    <location>
        <position position="46"/>
    </location>
    <ligand>
        <name>S-adenosyl-L-methionine</name>
        <dbReference type="ChEBI" id="CHEBI:59789"/>
    </ligand>
</feature>
<keyword evidence="3 6" id="KW-0949">S-adenosyl-L-methionine</keyword>
<feature type="binding site" evidence="6">
    <location>
        <position position="96"/>
    </location>
    <ligand>
        <name>S-adenosyl-L-methionine</name>
        <dbReference type="ChEBI" id="CHEBI:59789"/>
    </ligand>
</feature>
<organism evidence="8">
    <name type="scientific">Sipha flava</name>
    <name type="common">yellow sugarcane aphid</name>
    <dbReference type="NCBI Taxonomy" id="143950"/>
    <lineage>
        <taxon>Eukaryota</taxon>
        <taxon>Metazoa</taxon>
        <taxon>Ecdysozoa</taxon>
        <taxon>Arthropoda</taxon>
        <taxon>Hexapoda</taxon>
        <taxon>Insecta</taxon>
        <taxon>Pterygota</taxon>
        <taxon>Neoptera</taxon>
        <taxon>Paraneoptera</taxon>
        <taxon>Hemiptera</taxon>
        <taxon>Sternorrhyncha</taxon>
        <taxon>Aphidomorpha</taxon>
        <taxon>Aphidoidea</taxon>
        <taxon>Aphididae</taxon>
        <taxon>Sipha</taxon>
    </lineage>
</organism>
<dbReference type="InterPro" id="IPR029063">
    <property type="entry name" value="SAM-dependent_MTases_sf"/>
</dbReference>
<dbReference type="InterPro" id="IPR045850">
    <property type="entry name" value="TRM2_met"/>
</dbReference>
<dbReference type="InterPro" id="IPR030390">
    <property type="entry name" value="MeTrfase_TrmA_AS"/>
</dbReference>
<comment type="catalytic activity">
    <reaction evidence="5">
        <text>uridine(54) in tRNA + S-adenosyl-L-methionine = 5-methyluridine(54) in tRNA + S-adenosyl-L-homocysteine + H(+)</text>
        <dbReference type="Rhea" id="RHEA:42712"/>
        <dbReference type="Rhea" id="RHEA-COMP:10167"/>
        <dbReference type="Rhea" id="RHEA-COMP:10193"/>
        <dbReference type="ChEBI" id="CHEBI:15378"/>
        <dbReference type="ChEBI" id="CHEBI:57856"/>
        <dbReference type="ChEBI" id="CHEBI:59789"/>
        <dbReference type="ChEBI" id="CHEBI:65315"/>
        <dbReference type="ChEBI" id="CHEBI:74447"/>
        <dbReference type="EC" id="2.1.1.35"/>
    </reaction>
    <physiologicalReaction direction="left-to-right" evidence="5">
        <dbReference type="Rhea" id="RHEA:42713"/>
    </physiologicalReaction>
</comment>
<dbReference type="Pfam" id="PF05958">
    <property type="entry name" value="tRNA_U5-meth_tr"/>
    <property type="match status" value="1"/>
</dbReference>
<reference evidence="8" key="1">
    <citation type="submission" date="2018-04" db="EMBL/GenBank/DDBJ databases">
        <title>Transcriptome assembly of Sipha flava.</title>
        <authorList>
            <person name="Scully E.D."/>
            <person name="Geib S.M."/>
            <person name="Palmer N.A."/>
            <person name="Koch K."/>
            <person name="Bradshaw J."/>
            <person name="Heng-Moss T."/>
            <person name="Sarath G."/>
        </authorList>
    </citation>
    <scope>NUCLEOTIDE SEQUENCE</scope>
</reference>
<sequence length="229" mass="25204">MINDIQIFFSAGEGNSFPLELLHGQGYIIEEVKGLKLRISPESFFQINTAASEILFDAAKNLASINSQTTVLDVCCGSGTIGLSLAKDCAKVVGVEIQQEAVNMAKLNAIENGITNVQFFAGKAEEVMNRREFQFPENSNDVVAIVDPPRAGLHNKAILLLRKMTHLKRLVYMSCNPKAALQNFISLSMVESKTKQGAPFVPVKAIPVDMFPQTPHCELVVYFERLTDN</sequence>
<feature type="active site" description="Nucleophile" evidence="6">
    <location>
        <position position="175"/>
    </location>
</feature>
<dbReference type="CDD" id="cd02440">
    <property type="entry name" value="AdoMet_MTases"/>
    <property type="match status" value="1"/>
</dbReference>
<evidence type="ECO:0000256" key="7">
    <source>
        <dbReference type="PROSITE-ProRule" id="PRU10015"/>
    </source>
</evidence>
<evidence type="ECO:0000256" key="4">
    <source>
        <dbReference type="ARBA" id="ARBA00033763"/>
    </source>
</evidence>
<evidence type="ECO:0000256" key="6">
    <source>
        <dbReference type="PROSITE-ProRule" id="PRU01024"/>
    </source>
</evidence>
<evidence type="ECO:0000256" key="2">
    <source>
        <dbReference type="ARBA" id="ARBA00022679"/>
    </source>
</evidence>
<dbReference type="InterPro" id="IPR010280">
    <property type="entry name" value="U5_MeTrfase_fam"/>
</dbReference>
<dbReference type="GO" id="GO:0003723">
    <property type="term" value="F:RNA binding"/>
    <property type="evidence" value="ECO:0007669"/>
    <property type="project" value="TreeGrafter"/>
</dbReference>
<feature type="active site" evidence="7">
    <location>
        <position position="175"/>
    </location>
</feature>
<accession>A0A2S2Q8K2</accession>
<dbReference type="OrthoDB" id="10250660at2759"/>
<dbReference type="EC" id="2.1.1.35" evidence="4"/>
<name>A0A2S2Q8K2_9HEMI</name>
<comment type="caution">
    <text evidence="6">Lacks conserved residue(s) required for the propagation of feature annotation.</text>
</comment>
<dbReference type="AlphaFoldDB" id="A0A2S2Q8K2"/>
<evidence type="ECO:0000256" key="5">
    <source>
        <dbReference type="ARBA" id="ARBA00047278"/>
    </source>
</evidence>
<evidence type="ECO:0000256" key="3">
    <source>
        <dbReference type="ARBA" id="ARBA00022691"/>
    </source>
</evidence>